<accession>A0A379B7E2</accession>
<sequence>MKMTRFAKFVDKTENAINKFKHWQASKWLKAIIILGIFTLFFSLFYVIYHLFELILCFALWVAFQYLPKEAQQFILNLLPTNNEKDTSDGYRNGHSGFGFYRGDVIRREQ</sequence>
<gene>
    <name evidence="2" type="ORF">NCTC10699_02115</name>
</gene>
<dbReference type="AlphaFoldDB" id="A0A379B7E2"/>
<organism evidence="2 3">
    <name type="scientific">[Pasteurella] mairii</name>
    <dbReference type="NCBI Taxonomy" id="757"/>
    <lineage>
        <taxon>Bacteria</taxon>
        <taxon>Pseudomonadati</taxon>
        <taxon>Pseudomonadota</taxon>
        <taxon>Gammaproteobacteria</taxon>
        <taxon>Pasteurellales</taxon>
        <taxon>Pasteurellaceae</taxon>
    </lineage>
</organism>
<feature type="transmembrane region" description="Helical" evidence="1">
    <location>
        <begin position="28"/>
        <end position="45"/>
    </location>
</feature>
<evidence type="ECO:0000256" key="1">
    <source>
        <dbReference type="SAM" id="Phobius"/>
    </source>
</evidence>
<keyword evidence="1" id="KW-0472">Membrane</keyword>
<dbReference type="Proteomes" id="UP000254280">
    <property type="component" value="Unassembled WGS sequence"/>
</dbReference>
<proteinExistence type="predicted"/>
<protein>
    <submittedName>
        <fullName evidence="2">Uncharacterized protein</fullName>
    </submittedName>
</protein>
<keyword evidence="3" id="KW-1185">Reference proteome</keyword>
<evidence type="ECO:0000313" key="2">
    <source>
        <dbReference type="EMBL" id="SUB34446.1"/>
    </source>
</evidence>
<keyword evidence="1" id="KW-0812">Transmembrane</keyword>
<reference evidence="2 3" key="1">
    <citation type="submission" date="2018-06" db="EMBL/GenBank/DDBJ databases">
        <authorList>
            <consortium name="Pathogen Informatics"/>
            <person name="Doyle S."/>
        </authorList>
    </citation>
    <scope>NUCLEOTIDE SEQUENCE [LARGE SCALE GENOMIC DNA]</scope>
    <source>
        <strain evidence="2 3">NCTC10699</strain>
    </source>
</reference>
<dbReference type="EMBL" id="UGSS01000002">
    <property type="protein sequence ID" value="SUB34446.1"/>
    <property type="molecule type" value="Genomic_DNA"/>
</dbReference>
<evidence type="ECO:0000313" key="3">
    <source>
        <dbReference type="Proteomes" id="UP000254280"/>
    </source>
</evidence>
<dbReference type="OrthoDB" id="5686040at2"/>
<keyword evidence="1" id="KW-1133">Transmembrane helix</keyword>
<name>A0A379B7E2_9PAST</name>